<evidence type="ECO:0000313" key="2">
    <source>
        <dbReference type="EMBL" id="KAJ2789952.1"/>
    </source>
</evidence>
<feature type="compositionally biased region" description="Polar residues" evidence="1">
    <location>
        <begin position="210"/>
        <end position="220"/>
    </location>
</feature>
<feature type="compositionally biased region" description="Polar residues" evidence="1">
    <location>
        <begin position="350"/>
        <end position="361"/>
    </location>
</feature>
<feature type="region of interest" description="Disordered" evidence="1">
    <location>
        <begin position="167"/>
        <end position="237"/>
    </location>
</feature>
<dbReference type="Proteomes" id="UP001140094">
    <property type="component" value="Unassembled WGS sequence"/>
</dbReference>
<feature type="compositionally biased region" description="Low complexity" evidence="1">
    <location>
        <begin position="105"/>
        <end position="116"/>
    </location>
</feature>
<feature type="compositionally biased region" description="Low complexity" evidence="1">
    <location>
        <begin position="173"/>
        <end position="184"/>
    </location>
</feature>
<gene>
    <name evidence="2" type="ORF">H4R20_007093</name>
</gene>
<dbReference type="AlphaFoldDB" id="A0A9W8HTH2"/>
<evidence type="ECO:0000313" key="3">
    <source>
        <dbReference type="Proteomes" id="UP001140094"/>
    </source>
</evidence>
<feature type="region of interest" description="Disordered" evidence="1">
    <location>
        <begin position="284"/>
        <end position="320"/>
    </location>
</feature>
<feature type="compositionally biased region" description="Basic and acidic residues" evidence="1">
    <location>
        <begin position="196"/>
        <end position="209"/>
    </location>
</feature>
<comment type="caution">
    <text evidence="2">The sequence shown here is derived from an EMBL/GenBank/DDBJ whole genome shotgun (WGS) entry which is preliminary data.</text>
</comment>
<dbReference type="EMBL" id="JANBUO010003660">
    <property type="protein sequence ID" value="KAJ2789952.1"/>
    <property type="molecule type" value="Genomic_DNA"/>
</dbReference>
<feature type="region of interest" description="Disordered" evidence="1">
    <location>
        <begin position="34"/>
        <end position="137"/>
    </location>
</feature>
<reference evidence="2" key="1">
    <citation type="submission" date="2022-07" db="EMBL/GenBank/DDBJ databases">
        <title>Phylogenomic reconstructions and comparative analyses of Kickxellomycotina fungi.</title>
        <authorList>
            <person name="Reynolds N.K."/>
            <person name="Stajich J.E."/>
            <person name="Barry K."/>
            <person name="Grigoriev I.V."/>
            <person name="Crous P."/>
            <person name="Smith M.E."/>
        </authorList>
    </citation>
    <scope>NUCLEOTIDE SEQUENCE</scope>
    <source>
        <strain evidence="2">NRRL 1565</strain>
    </source>
</reference>
<name>A0A9W8HTH2_9FUNG</name>
<dbReference type="OrthoDB" id="5598497at2759"/>
<evidence type="ECO:0000256" key="1">
    <source>
        <dbReference type="SAM" id="MobiDB-lite"/>
    </source>
</evidence>
<feature type="non-terminal residue" evidence="2">
    <location>
        <position position="361"/>
    </location>
</feature>
<feature type="compositionally biased region" description="Basic and acidic residues" evidence="1">
    <location>
        <begin position="337"/>
        <end position="347"/>
    </location>
</feature>
<proteinExistence type="predicted"/>
<feature type="compositionally biased region" description="Low complexity" evidence="1">
    <location>
        <begin position="46"/>
        <end position="73"/>
    </location>
</feature>
<keyword evidence="3" id="KW-1185">Reference proteome</keyword>
<accession>A0A9W8HTH2</accession>
<protein>
    <submittedName>
        <fullName evidence="2">Uncharacterized protein</fullName>
    </submittedName>
</protein>
<sequence length="361" mass="37619">MQERDAYKQETEKLRKIIDRQRFIIKSLQDQIARKQSITAADAPQSGGAEIAAGSSALQSSAAHGQQQQQGLAESHPSHSTDGASQALGLSSLDASPLSRAAGHEASASPGSPALPEAEEAAGESSAQNNARPWAKSTRLSEIYADYSARHNSVAPMFKANIAAWAASTEPPTQQTASSTAGSSFVENLKASTQRTELDTREENRDEVRSGTSDLSSDGRISSLAMESSREQSMSIDVGDREGLLSDVLRAHEPMPASAGRLNSASASATRAIAPVHPVTGASVHTGVSPAEASNAASAEQNAGAISPGAKLTSPASQSASDHLVLRPISIVAAARDVSDLPKHEDAPLSAQTTNDDNQWR</sequence>
<feature type="compositionally biased region" description="Low complexity" evidence="1">
    <location>
        <begin position="291"/>
        <end position="305"/>
    </location>
</feature>
<feature type="region of interest" description="Disordered" evidence="1">
    <location>
        <begin position="335"/>
        <end position="361"/>
    </location>
</feature>
<organism evidence="2 3">
    <name type="scientific">Coemansia guatemalensis</name>
    <dbReference type="NCBI Taxonomy" id="2761395"/>
    <lineage>
        <taxon>Eukaryota</taxon>
        <taxon>Fungi</taxon>
        <taxon>Fungi incertae sedis</taxon>
        <taxon>Zoopagomycota</taxon>
        <taxon>Kickxellomycotina</taxon>
        <taxon>Kickxellomycetes</taxon>
        <taxon>Kickxellales</taxon>
        <taxon>Kickxellaceae</taxon>
        <taxon>Coemansia</taxon>
    </lineage>
</organism>